<evidence type="ECO:0000259" key="5">
    <source>
        <dbReference type="PROSITE" id="PS50977"/>
    </source>
</evidence>
<dbReference type="RefSeq" id="WP_169654372.1">
    <property type="nucleotide sequence ID" value="NZ_JABANE010000003.1"/>
</dbReference>
<organism evidence="6 7">
    <name type="scientific">Flammeovirga aprica JL-4</name>
    <dbReference type="NCBI Taxonomy" id="694437"/>
    <lineage>
        <taxon>Bacteria</taxon>
        <taxon>Pseudomonadati</taxon>
        <taxon>Bacteroidota</taxon>
        <taxon>Cytophagia</taxon>
        <taxon>Cytophagales</taxon>
        <taxon>Flammeovirgaceae</taxon>
        <taxon>Flammeovirga</taxon>
    </lineage>
</organism>
<dbReference type="EMBL" id="JABANE010000003">
    <property type="protein sequence ID" value="NME66624.1"/>
    <property type="molecule type" value="Genomic_DNA"/>
</dbReference>
<comment type="caution">
    <text evidence="6">The sequence shown here is derived from an EMBL/GenBank/DDBJ whole genome shotgun (WGS) entry which is preliminary data.</text>
</comment>
<evidence type="ECO:0000256" key="1">
    <source>
        <dbReference type="ARBA" id="ARBA00023015"/>
    </source>
</evidence>
<dbReference type="GO" id="GO:0003677">
    <property type="term" value="F:DNA binding"/>
    <property type="evidence" value="ECO:0007669"/>
    <property type="project" value="UniProtKB-UniRule"/>
</dbReference>
<dbReference type="PANTHER" id="PTHR47506:SF1">
    <property type="entry name" value="HTH-TYPE TRANSCRIPTIONAL REGULATOR YJDC"/>
    <property type="match status" value="1"/>
</dbReference>
<dbReference type="InterPro" id="IPR036271">
    <property type="entry name" value="Tet_transcr_reg_TetR-rel_C_sf"/>
</dbReference>
<evidence type="ECO:0000313" key="6">
    <source>
        <dbReference type="EMBL" id="NME66624.1"/>
    </source>
</evidence>
<gene>
    <name evidence="6" type="ORF">HHU12_01490</name>
</gene>
<dbReference type="PROSITE" id="PS50977">
    <property type="entry name" value="HTH_TETR_2"/>
    <property type="match status" value="1"/>
</dbReference>
<evidence type="ECO:0000313" key="7">
    <source>
        <dbReference type="Proteomes" id="UP000576082"/>
    </source>
</evidence>
<dbReference type="Proteomes" id="UP000576082">
    <property type="component" value="Unassembled WGS sequence"/>
</dbReference>
<dbReference type="Pfam" id="PF00440">
    <property type="entry name" value="TetR_N"/>
    <property type="match status" value="1"/>
</dbReference>
<evidence type="ECO:0000256" key="3">
    <source>
        <dbReference type="ARBA" id="ARBA00023163"/>
    </source>
</evidence>
<reference evidence="6 7" key="1">
    <citation type="submission" date="2020-04" db="EMBL/GenBank/DDBJ databases">
        <title>Flammeovirga sp. SR4, a novel species isolated from seawater.</title>
        <authorList>
            <person name="Wang X."/>
        </authorList>
    </citation>
    <scope>NUCLEOTIDE SEQUENCE [LARGE SCALE GENOMIC DNA]</scope>
    <source>
        <strain evidence="6 7">ATCC 23126</strain>
    </source>
</reference>
<evidence type="ECO:0000256" key="2">
    <source>
        <dbReference type="ARBA" id="ARBA00023125"/>
    </source>
</evidence>
<accession>A0A7X9NZ69</accession>
<dbReference type="SUPFAM" id="SSF48498">
    <property type="entry name" value="Tetracyclin repressor-like, C-terminal domain"/>
    <property type="match status" value="1"/>
</dbReference>
<dbReference type="Pfam" id="PF16925">
    <property type="entry name" value="TetR_C_13"/>
    <property type="match status" value="1"/>
</dbReference>
<keyword evidence="7" id="KW-1185">Reference proteome</keyword>
<proteinExistence type="predicted"/>
<dbReference type="SUPFAM" id="SSF46689">
    <property type="entry name" value="Homeodomain-like"/>
    <property type="match status" value="1"/>
</dbReference>
<keyword evidence="2 4" id="KW-0238">DNA-binding</keyword>
<protein>
    <submittedName>
        <fullName evidence="6">TetR/AcrR family transcriptional regulator</fullName>
    </submittedName>
</protein>
<evidence type="ECO:0000256" key="4">
    <source>
        <dbReference type="PROSITE-ProRule" id="PRU00335"/>
    </source>
</evidence>
<feature type="domain" description="HTH tetR-type" evidence="5">
    <location>
        <begin position="7"/>
        <end position="67"/>
    </location>
</feature>
<dbReference type="Gene3D" id="1.10.357.10">
    <property type="entry name" value="Tetracycline Repressor, domain 2"/>
    <property type="match status" value="1"/>
</dbReference>
<sequence>MAGRPRIFDQGELLSQTIHLFWKNGFEATTTNDLLKEVNLNKGSLYNVFKSKKELFKAGLTQMEQGGLERLEQRMQESTQPIEDIKALFYDMVDASFDEHCKGCILGNSIIEFTGKDEELKALAIQYLQRFESILQSTLQRAQTEGLITSTHSPALLSRHLINFWNGINVTRRVYAEKDELKELIDLNLSFI</sequence>
<dbReference type="InterPro" id="IPR001647">
    <property type="entry name" value="HTH_TetR"/>
</dbReference>
<dbReference type="InterPro" id="IPR009057">
    <property type="entry name" value="Homeodomain-like_sf"/>
</dbReference>
<dbReference type="Gene3D" id="1.10.10.60">
    <property type="entry name" value="Homeodomain-like"/>
    <property type="match status" value="1"/>
</dbReference>
<dbReference type="PANTHER" id="PTHR47506">
    <property type="entry name" value="TRANSCRIPTIONAL REGULATORY PROTEIN"/>
    <property type="match status" value="1"/>
</dbReference>
<dbReference type="AlphaFoldDB" id="A0A7X9NZ69"/>
<keyword evidence="1" id="KW-0805">Transcription regulation</keyword>
<feature type="DNA-binding region" description="H-T-H motif" evidence="4">
    <location>
        <begin position="30"/>
        <end position="49"/>
    </location>
</feature>
<dbReference type="InterPro" id="IPR011075">
    <property type="entry name" value="TetR_C"/>
</dbReference>
<keyword evidence="3" id="KW-0804">Transcription</keyword>
<name>A0A7X9NZ69_9BACT</name>